<evidence type="ECO:0000259" key="1">
    <source>
        <dbReference type="Pfam" id="PF12969"/>
    </source>
</evidence>
<accession>A0ABU5L779</accession>
<dbReference type="InterPro" id="IPR038765">
    <property type="entry name" value="Papain-like_cys_pep_sf"/>
</dbReference>
<dbReference type="InterPro" id="IPR024618">
    <property type="entry name" value="DUF3857"/>
</dbReference>
<dbReference type="Gene3D" id="2.60.40.3140">
    <property type="match status" value="1"/>
</dbReference>
<evidence type="ECO:0000313" key="3">
    <source>
        <dbReference type="Proteomes" id="UP001293791"/>
    </source>
</evidence>
<dbReference type="EMBL" id="JARGYT010000013">
    <property type="protein sequence ID" value="MDZ5761981.1"/>
    <property type="molecule type" value="Genomic_DNA"/>
</dbReference>
<feature type="domain" description="DUF3857" evidence="1">
    <location>
        <begin position="47"/>
        <end position="181"/>
    </location>
</feature>
<organism evidence="2 3">
    <name type="scientific">Candidatus Cyrtobacter comes</name>
    <dbReference type="NCBI Taxonomy" id="675776"/>
    <lineage>
        <taxon>Bacteria</taxon>
        <taxon>Pseudomonadati</taxon>
        <taxon>Pseudomonadota</taxon>
        <taxon>Alphaproteobacteria</taxon>
        <taxon>Rickettsiales</taxon>
        <taxon>Candidatus Midichloriaceae</taxon>
        <taxon>Candidatus Cyrtobacter</taxon>
    </lineage>
</organism>
<dbReference type="Proteomes" id="UP001293791">
    <property type="component" value="Unassembled WGS sequence"/>
</dbReference>
<keyword evidence="3" id="KW-1185">Reference proteome</keyword>
<proteinExistence type="predicted"/>
<name>A0ABU5L779_9RICK</name>
<sequence length="630" mass="73214">MLHMRFLILFSIIFGLFSNSLFARWATRDDMEIEYEEYKHILNIDEDGSYRIEKTQKINLLREGAREIFAHYVMYYNANEELDIIDAYTIVNGEKYSVDKNLIERKPLASEAHGFDQRYQVSIPFPRAEVGASVYLKSTFSSRTAPVKGHYSFLISFGSNRWWKDLDVEIYSKKPLYIKENNPNKFLKIDKKNQKFIKIKLAKPFAESIVNDVVAGALNSKYSTWVSISTYNSWNEVSKLLSEKYNAVAKQKLPVEFQEIAKLALNEKSDTAKINLVTSELQNYIQYLGDWKTVEGRFFPRDLDVVSNTHYGDCKDFATSTVAILNKIGLDASIALVERGEIINEYNDPLPGLANFNHAIVYVKSKTGKEYWIDPTNITSNADGIFDDIANRYALVLNSKIKNPYRFIGMSNYKTTKNIHDETISILGEEEMRKRVKVSLTNEAANYVAARGLYNSKQALEDRFYQLIEPMYIYQEDKIFNSIPELKSRIVEDINFELEYKIHTPFFKTNLGNAVALKPPSSSLYYFFSGFPPSDSVLDLFIGYPRTYIKKRTFLDINAKDIHKLNFSLRSPWFNLYRNCKQDGTNIIIEDKIERIKPYITYDDRQTSIYKDMIYRMRTTYDSAVLIFDK</sequence>
<evidence type="ECO:0000313" key="2">
    <source>
        <dbReference type="EMBL" id="MDZ5761981.1"/>
    </source>
</evidence>
<protein>
    <submittedName>
        <fullName evidence="2">DUF3857 family protein</fullName>
    </submittedName>
</protein>
<comment type="caution">
    <text evidence="2">The sequence shown here is derived from an EMBL/GenBank/DDBJ whole genome shotgun (WGS) entry which is preliminary data.</text>
</comment>
<reference evidence="2 3" key="1">
    <citation type="submission" date="2023-02" db="EMBL/GenBank/DDBJ databases">
        <title>Host association and intracellularity evolved multiple times independently in the Rickettsiales.</title>
        <authorList>
            <person name="Castelli M."/>
            <person name="Nardi T."/>
            <person name="Gammuto L."/>
            <person name="Bellinzona G."/>
            <person name="Sabaneyeva E."/>
            <person name="Potekhin A."/>
            <person name="Serra V."/>
            <person name="Petroni G."/>
            <person name="Sassera D."/>
        </authorList>
    </citation>
    <scope>NUCLEOTIDE SEQUENCE [LARGE SCALE GENOMIC DNA]</scope>
    <source>
        <strain evidence="2 3">BOD18</strain>
    </source>
</reference>
<dbReference type="Pfam" id="PF12969">
    <property type="entry name" value="DUF3857"/>
    <property type="match status" value="1"/>
</dbReference>
<dbReference type="SUPFAM" id="SSF54001">
    <property type="entry name" value="Cysteine proteinases"/>
    <property type="match status" value="1"/>
</dbReference>
<dbReference type="Gene3D" id="3.10.620.30">
    <property type="match status" value="1"/>
</dbReference>
<gene>
    <name evidence="2" type="ORF">Cyrtocomes_00346</name>
</gene>